<dbReference type="EMBL" id="CAJNOT010000203">
    <property type="protein sequence ID" value="CAF0891655.1"/>
    <property type="molecule type" value="Genomic_DNA"/>
</dbReference>
<feature type="region of interest" description="Disordered" evidence="2">
    <location>
        <begin position="1"/>
        <end position="22"/>
    </location>
</feature>
<feature type="compositionally biased region" description="Low complexity" evidence="2">
    <location>
        <begin position="162"/>
        <end position="173"/>
    </location>
</feature>
<dbReference type="FunFam" id="1.20.1440.170:FF:000001">
    <property type="entry name" value="Translation machinery-associated 16 homolog"/>
    <property type="match status" value="1"/>
</dbReference>
<dbReference type="Proteomes" id="UP000663864">
    <property type="component" value="Unassembled WGS sequence"/>
</dbReference>
<dbReference type="EMBL" id="CAJNOL010002305">
    <property type="protein sequence ID" value="CAF1486549.1"/>
    <property type="molecule type" value="Genomic_DNA"/>
</dbReference>
<dbReference type="PANTHER" id="PTHR13349">
    <property type="entry name" value="TRANSLATION MACHINERY-ASSOCIATED PROTEIN 16"/>
    <property type="match status" value="1"/>
</dbReference>
<name>A0A815S3E5_9BILA</name>
<organism evidence="5 7">
    <name type="scientific">Rotaria sordida</name>
    <dbReference type="NCBI Taxonomy" id="392033"/>
    <lineage>
        <taxon>Eukaryota</taxon>
        <taxon>Metazoa</taxon>
        <taxon>Spiralia</taxon>
        <taxon>Gnathifera</taxon>
        <taxon>Rotifera</taxon>
        <taxon>Eurotatoria</taxon>
        <taxon>Bdelloidea</taxon>
        <taxon>Philodinida</taxon>
        <taxon>Philodinidae</taxon>
        <taxon>Rotaria</taxon>
    </lineage>
</organism>
<dbReference type="PANTHER" id="PTHR13349:SF2">
    <property type="entry name" value="TRANSLATION MACHINERY-ASSOCIATED PROTEIN 16"/>
    <property type="match status" value="1"/>
</dbReference>
<dbReference type="AlphaFoldDB" id="A0A815S3E5"/>
<dbReference type="EMBL" id="CAJOBD010001533">
    <property type="protein sequence ID" value="CAF3809459.1"/>
    <property type="molecule type" value="Genomic_DNA"/>
</dbReference>
<comment type="similarity">
    <text evidence="1">Belongs to the TMA16 family.</text>
</comment>
<evidence type="ECO:0000313" key="4">
    <source>
        <dbReference type="EMBL" id="CAF0891655.1"/>
    </source>
</evidence>
<accession>A0A815S3E5</accession>
<evidence type="ECO:0000256" key="2">
    <source>
        <dbReference type="SAM" id="MobiDB-lite"/>
    </source>
</evidence>
<evidence type="ECO:0008006" key="8">
    <source>
        <dbReference type="Google" id="ProtNLM"/>
    </source>
</evidence>
<reference evidence="5" key="1">
    <citation type="submission" date="2021-02" db="EMBL/GenBank/DDBJ databases">
        <authorList>
            <person name="Nowell W R."/>
        </authorList>
    </citation>
    <scope>NUCLEOTIDE SEQUENCE</scope>
</reference>
<dbReference type="Proteomes" id="UP000663854">
    <property type="component" value="Unassembled WGS sequence"/>
</dbReference>
<dbReference type="Pfam" id="PF11176">
    <property type="entry name" value="Tma16"/>
    <property type="match status" value="1"/>
</dbReference>
<evidence type="ECO:0000313" key="3">
    <source>
        <dbReference type="EMBL" id="CAF0734776.1"/>
    </source>
</evidence>
<protein>
    <recommendedName>
        <fullName evidence="8">Translation machinery-associated protein 16</fullName>
    </recommendedName>
</protein>
<comment type="caution">
    <text evidence="5">The sequence shown here is derived from an EMBL/GenBank/DDBJ whole genome shotgun (WGS) entry which is preliminary data.</text>
</comment>
<dbReference type="EMBL" id="CAJNOH010000006">
    <property type="protein sequence ID" value="CAF0734776.1"/>
    <property type="molecule type" value="Genomic_DNA"/>
</dbReference>
<dbReference type="InterPro" id="IPR021346">
    <property type="entry name" value="Tma16"/>
</dbReference>
<feature type="region of interest" description="Disordered" evidence="2">
    <location>
        <begin position="162"/>
        <end position="190"/>
    </location>
</feature>
<dbReference type="InterPro" id="IPR038356">
    <property type="entry name" value="Tma16_sf"/>
</dbReference>
<dbReference type="Proteomes" id="UP000663870">
    <property type="component" value="Unassembled WGS sequence"/>
</dbReference>
<sequence length="190" mass="22240">MSKDKKLKTGGKLIHPSSRKAKQISRLECHAGRVVKKRQNTKAKYNNLRDRIQWFKDQLNGTQTHLSQPEIHELIHRYLQRFQDELEQIDLKNQIGQRQKTPQYASRKALIESTVNTEQHEYETNGIEIPNLTRIDAVKELRNWDGSIRLMPRLKLCLIKHNNSTSNKNDNNDQIVSIDNENESMDSDVE</sequence>
<dbReference type="Gene3D" id="1.20.1440.170">
    <property type="entry name" value="Translation machinery-associated protein 16-like"/>
    <property type="match status" value="1"/>
</dbReference>
<proteinExistence type="inferred from homology"/>
<evidence type="ECO:0000256" key="1">
    <source>
        <dbReference type="ARBA" id="ARBA00034127"/>
    </source>
</evidence>
<gene>
    <name evidence="6" type="ORF">JBS370_LOCUS15777</name>
    <name evidence="5" type="ORF">JXQ802_LOCUS39609</name>
    <name evidence="3" type="ORF">PYM288_LOCUS1192</name>
    <name evidence="4" type="ORF">ZHD862_LOCUS6913</name>
</gene>
<evidence type="ECO:0000313" key="7">
    <source>
        <dbReference type="Proteomes" id="UP000663870"/>
    </source>
</evidence>
<evidence type="ECO:0000313" key="6">
    <source>
        <dbReference type="EMBL" id="CAF3809459.1"/>
    </source>
</evidence>
<dbReference type="GO" id="GO:0005634">
    <property type="term" value="C:nucleus"/>
    <property type="evidence" value="ECO:0007669"/>
    <property type="project" value="TreeGrafter"/>
</dbReference>
<evidence type="ECO:0000313" key="5">
    <source>
        <dbReference type="EMBL" id="CAF1486549.1"/>
    </source>
</evidence>
<feature type="compositionally biased region" description="Acidic residues" evidence="2">
    <location>
        <begin position="180"/>
        <end position="190"/>
    </location>
</feature>
<keyword evidence="7" id="KW-1185">Reference proteome</keyword>
<dbReference type="Proteomes" id="UP000663836">
    <property type="component" value="Unassembled WGS sequence"/>
</dbReference>